<dbReference type="PANTHER" id="PTHR30193">
    <property type="entry name" value="ABC TRANSPORTER PERMEASE PROTEIN"/>
    <property type="match status" value="1"/>
</dbReference>
<protein>
    <submittedName>
        <fullName evidence="9">Sugar ABC transporter permease</fullName>
    </submittedName>
</protein>
<accession>A0ABQ0BR61</accession>
<evidence type="ECO:0000313" key="10">
    <source>
        <dbReference type="Proteomes" id="UP001600941"/>
    </source>
</evidence>
<evidence type="ECO:0000256" key="5">
    <source>
        <dbReference type="ARBA" id="ARBA00022989"/>
    </source>
</evidence>
<name>A0ABQ0BR61_9FIRM</name>
<keyword evidence="10" id="KW-1185">Reference proteome</keyword>
<proteinExistence type="inferred from homology"/>
<dbReference type="InterPro" id="IPR035906">
    <property type="entry name" value="MetI-like_sf"/>
</dbReference>
<dbReference type="SUPFAM" id="SSF161098">
    <property type="entry name" value="MetI-like"/>
    <property type="match status" value="1"/>
</dbReference>
<feature type="transmembrane region" description="Helical" evidence="7">
    <location>
        <begin position="12"/>
        <end position="33"/>
    </location>
</feature>
<feature type="domain" description="ABC transmembrane type-1" evidence="8">
    <location>
        <begin position="70"/>
        <end position="287"/>
    </location>
</feature>
<dbReference type="Pfam" id="PF00528">
    <property type="entry name" value="BPD_transp_1"/>
    <property type="match status" value="1"/>
</dbReference>
<reference evidence="9 10" key="1">
    <citation type="submission" date="2024-04" db="EMBL/GenBank/DDBJ databases">
        <title>Defined microbial consortia suppress multidrug-resistant proinflammatory Enterobacteriaceae via ecological control.</title>
        <authorList>
            <person name="Furuichi M."/>
            <person name="Kawaguchi T."/>
            <person name="Pust M."/>
            <person name="Yasuma K."/>
            <person name="Plichta D."/>
            <person name="Hasegawa N."/>
            <person name="Ohya T."/>
            <person name="Bhattarai S."/>
            <person name="Sasajima S."/>
            <person name="Aoto Y."/>
            <person name="Tuganbaev T."/>
            <person name="Yaginuma M."/>
            <person name="Ueda M."/>
            <person name="Okahashi N."/>
            <person name="Amafuji K."/>
            <person name="Kiridooshi Y."/>
            <person name="Sugita K."/>
            <person name="Strazar M."/>
            <person name="Skelly A."/>
            <person name="Suda W."/>
            <person name="Hattori M."/>
            <person name="Nakamoto N."/>
            <person name="Caballero S."/>
            <person name="Norman J."/>
            <person name="Olle B."/>
            <person name="Tanoue T."/>
            <person name="Arita M."/>
            <person name="Bucci V."/>
            <person name="Atarashi K."/>
            <person name="Xavier R."/>
            <person name="Honda K."/>
        </authorList>
    </citation>
    <scope>NUCLEOTIDE SEQUENCE [LARGE SCALE GENOMIC DNA]</scope>
    <source>
        <strain evidence="10">k34-0107-D12</strain>
    </source>
</reference>
<feature type="transmembrane region" description="Helical" evidence="7">
    <location>
        <begin position="151"/>
        <end position="172"/>
    </location>
</feature>
<keyword evidence="6 7" id="KW-0472">Membrane</keyword>
<dbReference type="InterPro" id="IPR051393">
    <property type="entry name" value="ABC_transporter_permease"/>
</dbReference>
<comment type="similarity">
    <text evidence="7">Belongs to the binding-protein-dependent transport system permease family.</text>
</comment>
<dbReference type="RefSeq" id="WP_054351007.1">
    <property type="nucleotide sequence ID" value="NZ_AP031413.1"/>
</dbReference>
<comment type="subcellular location">
    <subcellularLocation>
        <location evidence="1 7">Cell membrane</location>
        <topology evidence="1 7">Multi-pass membrane protein</topology>
    </subcellularLocation>
</comment>
<evidence type="ECO:0000256" key="2">
    <source>
        <dbReference type="ARBA" id="ARBA00022448"/>
    </source>
</evidence>
<evidence type="ECO:0000256" key="6">
    <source>
        <dbReference type="ARBA" id="ARBA00023136"/>
    </source>
</evidence>
<keyword evidence="5 7" id="KW-1133">Transmembrane helix</keyword>
<dbReference type="Gene3D" id="1.10.3720.10">
    <property type="entry name" value="MetI-like"/>
    <property type="match status" value="1"/>
</dbReference>
<evidence type="ECO:0000313" key="9">
    <source>
        <dbReference type="EMBL" id="GAA6499025.1"/>
    </source>
</evidence>
<dbReference type="PROSITE" id="PS50928">
    <property type="entry name" value="ABC_TM1"/>
    <property type="match status" value="1"/>
</dbReference>
<feature type="transmembrane region" description="Helical" evidence="7">
    <location>
        <begin position="108"/>
        <end position="131"/>
    </location>
</feature>
<organism evidence="9 10">
    <name type="scientific">Blautia parvula</name>
    <dbReference type="NCBI Taxonomy" id="2877527"/>
    <lineage>
        <taxon>Bacteria</taxon>
        <taxon>Bacillati</taxon>
        <taxon>Bacillota</taxon>
        <taxon>Clostridia</taxon>
        <taxon>Lachnospirales</taxon>
        <taxon>Lachnospiraceae</taxon>
        <taxon>Blautia</taxon>
    </lineage>
</organism>
<gene>
    <name evidence="9" type="ORF">K340107D12_18410</name>
</gene>
<evidence type="ECO:0000256" key="3">
    <source>
        <dbReference type="ARBA" id="ARBA00022475"/>
    </source>
</evidence>
<comment type="caution">
    <text evidence="9">The sequence shown here is derived from an EMBL/GenBank/DDBJ whole genome shotgun (WGS) entry which is preliminary data.</text>
</comment>
<dbReference type="InterPro" id="IPR000515">
    <property type="entry name" value="MetI-like"/>
</dbReference>
<dbReference type="EMBL" id="BAABZQ010000001">
    <property type="protein sequence ID" value="GAA6499025.1"/>
    <property type="molecule type" value="Genomic_DNA"/>
</dbReference>
<keyword evidence="2 7" id="KW-0813">Transport</keyword>
<evidence type="ECO:0000259" key="8">
    <source>
        <dbReference type="PROSITE" id="PS50928"/>
    </source>
</evidence>
<feature type="transmembrane region" description="Helical" evidence="7">
    <location>
        <begin position="268"/>
        <end position="288"/>
    </location>
</feature>
<feature type="transmembrane region" description="Helical" evidence="7">
    <location>
        <begin position="69"/>
        <end position="96"/>
    </location>
</feature>
<dbReference type="PANTHER" id="PTHR30193:SF37">
    <property type="entry name" value="INNER MEMBRANE ABC TRANSPORTER PERMEASE PROTEIN YCJO"/>
    <property type="match status" value="1"/>
</dbReference>
<keyword evidence="4 7" id="KW-0812">Transmembrane</keyword>
<feature type="transmembrane region" description="Helical" evidence="7">
    <location>
        <begin position="216"/>
        <end position="233"/>
    </location>
</feature>
<keyword evidence="3" id="KW-1003">Cell membrane</keyword>
<sequence length="300" mass="33935">MKRKKIITQKTAPYIFCAPFICSFLVFMLYPMINMIYTSFFKLEGINTYNFSGLDNYKRLASDTHISAAIFNSLGFTVGIIIVNIVLALLLAVLLNHKFTPLKNIFRSAIYIPALTSIIVAGIFFRLFFASNSDTPLNTLMQFIGMSPKEWLYDTKITGIVALVFTSTWRYLGTNVLYFLSALQTISPELYDAAHVDGASAWQRFRHVTLPGVKPILIFVITILTYGGLRMFGESYVLWPNSKTPGDIGLTIVLYIYRTAFGHFDMGYASAMSVVLFICLMVLNFIYIKTLGIGRKEEKR</sequence>
<dbReference type="Proteomes" id="UP001600941">
    <property type="component" value="Unassembled WGS sequence"/>
</dbReference>
<evidence type="ECO:0000256" key="4">
    <source>
        <dbReference type="ARBA" id="ARBA00022692"/>
    </source>
</evidence>
<dbReference type="CDD" id="cd06261">
    <property type="entry name" value="TM_PBP2"/>
    <property type="match status" value="1"/>
</dbReference>
<evidence type="ECO:0000256" key="7">
    <source>
        <dbReference type="RuleBase" id="RU363032"/>
    </source>
</evidence>
<evidence type="ECO:0000256" key="1">
    <source>
        <dbReference type="ARBA" id="ARBA00004651"/>
    </source>
</evidence>